<dbReference type="KEGG" id="prr:AT705_01170"/>
<proteinExistence type="predicted"/>
<dbReference type="RefSeq" id="WP_058795139.1">
    <property type="nucleotide sequence ID" value="NZ_CP013611.1"/>
</dbReference>
<evidence type="ECO:0000313" key="2">
    <source>
        <dbReference type="EMBL" id="ALU41653.1"/>
    </source>
</evidence>
<evidence type="ECO:0000256" key="1">
    <source>
        <dbReference type="SAM" id="SignalP"/>
    </source>
</evidence>
<organism evidence="2 3">
    <name type="scientific">Pseudoalteromonas rubra</name>
    <dbReference type="NCBI Taxonomy" id="43658"/>
    <lineage>
        <taxon>Bacteria</taxon>
        <taxon>Pseudomonadati</taxon>
        <taxon>Pseudomonadota</taxon>
        <taxon>Gammaproteobacteria</taxon>
        <taxon>Alteromonadales</taxon>
        <taxon>Pseudoalteromonadaceae</taxon>
        <taxon>Pseudoalteromonas</taxon>
    </lineage>
</organism>
<evidence type="ECO:0008006" key="4">
    <source>
        <dbReference type="Google" id="ProtNLM"/>
    </source>
</evidence>
<sequence length="364" mass="42064">MKLKKTSPLLIFLGVSSVNQAYASSSDIELIHQFHSEIYTEAQPVKAFVEDFDKPLTHGDSAFTYNVFELGMKYKGIGFGAQSRFDYLLAFDPDTARYTHTEKNDLPFERRNYRYYLRGKQATTNGVFLSYDFTLLDERLVITPKFTYFQSTHFQDAVVDGTIFADEIEGKLQTEYYFSKDILFKSFTPTENPEGEGYSFDLALSWQITPDLDIWAAAKDLMYETKYEGVGFVNGFTTDIPFTEREDGIDTTPSVRLRTSAYDQEIEYTFEQNARYYLGVNYRINNQFSTTLKARKFIDDTFVQATVSYHFGESWELFGGYETHSEAFELGIKTRHAGISVKMDNPDIEDAHYVNLNWFLNLAF</sequence>
<protein>
    <recommendedName>
        <fullName evidence="4">Porin domain-containing protein</fullName>
    </recommendedName>
</protein>
<gene>
    <name evidence="2" type="ORF">AT705_01170</name>
</gene>
<feature type="chain" id="PRO_5006839380" description="Porin domain-containing protein" evidence="1">
    <location>
        <begin position="24"/>
        <end position="364"/>
    </location>
</feature>
<keyword evidence="1" id="KW-0732">Signal</keyword>
<reference evidence="2 3" key="1">
    <citation type="submission" date="2015-12" db="EMBL/GenBank/DDBJ databases">
        <title>Complete genome sequence of Pseudoalteromonas rubra SCSIO 6842, harboring a conjugative plasmid.</title>
        <authorList>
            <person name="Li B."/>
            <person name="Wang X."/>
        </authorList>
    </citation>
    <scope>NUCLEOTIDE SEQUENCE [LARGE SCALE GENOMIC DNA]</scope>
    <source>
        <strain evidence="2 3">SCSIO 6842</strain>
    </source>
</reference>
<accession>A0A0U3HFC8</accession>
<name>A0A0U3HFC8_9GAMM</name>
<dbReference type="AlphaFoldDB" id="A0A0U3HFC8"/>
<evidence type="ECO:0000313" key="3">
    <source>
        <dbReference type="Proteomes" id="UP000069015"/>
    </source>
</evidence>
<feature type="signal peptide" evidence="1">
    <location>
        <begin position="1"/>
        <end position="23"/>
    </location>
</feature>
<dbReference type="Proteomes" id="UP000069015">
    <property type="component" value="Chromosome 1"/>
</dbReference>
<dbReference type="EMBL" id="CP013611">
    <property type="protein sequence ID" value="ALU41653.1"/>
    <property type="molecule type" value="Genomic_DNA"/>
</dbReference>